<dbReference type="InterPro" id="IPR036770">
    <property type="entry name" value="Ankyrin_rpt-contain_sf"/>
</dbReference>
<evidence type="ECO:0000313" key="3">
    <source>
        <dbReference type="EMBL" id="SVA18993.1"/>
    </source>
</evidence>
<accession>A0A381TXV9</accession>
<dbReference type="InterPro" id="IPR002110">
    <property type="entry name" value="Ankyrin_rpt"/>
</dbReference>
<gene>
    <name evidence="3" type="ORF">METZ01_LOCUS71847</name>
    <name evidence="4" type="ORF">METZ01_LOCUS71849</name>
</gene>
<protein>
    <submittedName>
        <fullName evidence="3">Uncharacterized protein</fullName>
    </submittedName>
</protein>
<dbReference type="PRINTS" id="PR01415">
    <property type="entry name" value="ANKYRIN"/>
</dbReference>
<dbReference type="SUPFAM" id="SSF48403">
    <property type="entry name" value="Ankyrin repeat"/>
    <property type="match status" value="2"/>
</dbReference>
<keyword evidence="1" id="KW-0677">Repeat</keyword>
<dbReference type="EMBL" id="UINC01005090">
    <property type="protein sequence ID" value="SVA18993.1"/>
    <property type="molecule type" value="Genomic_DNA"/>
</dbReference>
<organism evidence="3">
    <name type="scientific">marine metagenome</name>
    <dbReference type="NCBI Taxonomy" id="408172"/>
    <lineage>
        <taxon>unclassified sequences</taxon>
        <taxon>metagenomes</taxon>
        <taxon>ecological metagenomes</taxon>
    </lineage>
</organism>
<dbReference type="GO" id="GO:0031436">
    <property type="term" value="C:BRCA1-BARD1 complex"/>
    <property type="evidence" value="ECO:0007669"/>
    <property type="project" value="TreeGrafter"/>
</dbReference>
<evidence type="ECO:0000313" key="4">
    <source>
        <dbReference type="EMBL" id="SVA18995.1"/>
    </source>
</evidence>
<dbReference type="GO" id="GO:0004842">
    <property type="term" value="F:ubiquitin-protein transferase activity"/>
    <property type="evidence" value="ECO:0007669"/>
    <property type="project" value="TreeGrafter"/>
</dbReference>
<dbReference type="PROSITE" id="PS50088">
    <property type="entry name" value="ANK_REPEAT"/>
    <property type="match status" value="7"/>
</dbReference>
<dbReference type="EMBL" id="UINC01005090">
    <property type="protein sequence ID" value="SVA18995.1"/>
    <property type="molecule type" value="Genomic_DNA"/>
</dbReference>
<evidence type="ECO:0000256" key="1">
    <source>
        <dbReference type="ARBA" id="ARBA00022737"/>
    </source>
</evidence>
<sequence length="661" mass="69882">MANRSHKVPVKLGLLLLTVGLMAFGPPPPVSPVADAASRNDVASMATLLRSGEDVNAAQGDGMTALHWAAEYGDEGMASMLIYAGANLEPQTRIGNYTPLHLASKSGSASVVRMLLEAGADVSRATTNSGATPMHFAAASGSSEAIKVLVEFGAELNSLEDEWGQTPLMFAAAFNRAEAITELLELGADPEITTAVMDLKRIAGLDRAAGQRYSDALKGFREEGQESAVAQNSSLASPVDPRARVHTAGEVQAATRKAREVYNLGFEPEDQPDNGREDAIKTNGGLTALIHAVRQGHTEAFEALVNGGADVNTVSAGDGTSPLLMASINGQYDLAIALIELGADPNIASQLNGIAPLWAAINSRWQPRTRFPQPQAQSQQDHSYIDLMRTLLDNGADVDTRITLHPWYMVYTGCGNGNCGLVNTNGATAFWRAAYGTDLEAMKLLKEYGADTEVATKRPPPRRRFNRDAPAMAASGELSDSARVARAAAPWFLQKDGFKKPEEAEAKEEKNLVEAADPYDGSGAQEDASGVPPVPVGGPGVYPIHAAAGVGYGEGYAGNAHKHAPNGWLPSVKYLIEELGVPVDQRDFNGYTALHHAASRGDNGLVMYLIEQGADVKVVSRAGQTTADMANGPVSRVSPYPETVELLVSLGAINNDNCKSC</sequence>
<dbReference type="PROSITE" id="PS50297">
    <property type="entry name" value="ANK_REP_REGION"/>
    <property type="match status" value="7"/>
</dbReference>
<dbReference type="AlphaFoldDB" id="A0A381TXV9"/>
<name>A0A381TXV9_9ZZZZ</name>
<dbReference type="PANTHER" id="PTHR24171">
    <property type="entry name" value="ANKYRIN REPEAT DOMAIN-CONTAINING PROTEIN 39-RELATED"/>
    <property type="match status" value="1"/>
</dbReference>
<dbReference type="SMART" id="SM00248">
    <property type="entry name" value="ANK"/>
    <property type="match status" value="9"/>
</dbReference>
<dbReference type="GO" id="GO:0070531">
    <property type="term" value="C:BRCA1-A complex"/>
    <property type="evidence" value="ECO:0007669"/>
    <property type="project" value="TreeGrafter"/>
</dbReference>
<evidence type="ECO:0000256" key="2">
    <source>
        <dbReference type="ARBA" id="ARBA00023043"/>
    </source>
</evidence>
<dbReference type="GO" id="GO:0085020">
    <property type="term" value="P:protein K6-linked ubiquitination"/>
    <property type="evidence" value="ECO:0007669"/>
    <property type="project" value="TreeGrafter"/>
</dbReference>
<proteinExistence type="predicted"/>
<dbReference type="Gene3D" id="1.25.40.20">
    <property type="entry name" value="Ankyrin repeat-containing domain"/>
    <property type="match status" value="5"/>
</dbReference>
<dbReference type="Pfam" id="PF12796">
    <property type="entry name" value="Ank_2"/>
    <property type="match status" value="4"/>
</dbReference>
<keyword evidence="2" id="KW-0040">ANK repeat</keyword>
<reference evidence="3" key="1">
    <citation type="submission" date="2018-05" db="EMBL/GenBank/DDBJ databases">
        <authorList>
            <person name="Lanie J.A."/>
            <person name="Ng W.-L."/>
            <person name="Kazmierczak K.M."/>
            <person name="Andrzejewski T.M."/>
            <person name="Davidsen T.M."/>
            <person name="Wayne K.J."/>
            <person name="Tettelin H."/>
            <person name="Glass J.I."/>
            <person name="Rusch D."/>
            <person name="Podicherti R."/>
            <person name="Tsui H.-C.T."/>
            <person name="Winkler M.E."/>
        </authorList>
    </citation>
    <scope>NUCLEOTIDE SEQUENCE</scope>
</reference>
<dbReference type="PANTHER" id="PTHR24171:SF8">
    <property type="entry name" value="BRCA1-ASSOCIATED RING DOMAIN PROTEIN 1"/>
    <property type="match status" value="1"/>
</dbReference>